<dbReference type="Pfam" id="PF10326">
    <property type="entry name" value="7TM_GPCR_Str"/>
    <property type="match status" value="1"/>
</dbReference>
<dbReference type="InterPro" id="IPR019428">
    <property type="entry name" value="7TM_GPCR_serpentine_rcpt_Str"/>
</dbReference>
<evidence type="ECO:0000256" key="2">
    <source>
        <dbReference type="SAM" id="SignalP"/>
    </source>
</evidence>
<keyword evidence="2" id="KW-0732">Signal</keyword>
<evidence type="ECO:0000313" key="4">
    <source>
        <dbReference type="Proteomes" id="UP001328107"/>
    </source>
</evidence>
<proteinExistence type="predicted"/>
<organism evidence="3 4">
    <name type="scientific">Pristionchus mayeri</name>
    <dbReference type="NCBI Taxonomy" id="1317129"/>
    <lineage>
        <taxon>Eukaryota</taxon>
        <taxon>Metazoa</taxon>
        <taxon>Ecdysozoa</taxon>
        <taxon>Nematoda</taxon>
        <taxon>Chromadorea</taxon>
        <taxon>Rhabditida</taxon>
        <taxon>Rhabditina</taxon>
        <taxon>Diplogasteromorpha</taxon>
        <taxon>Diplogasteroidea</taxon>
        <taxon>Neodiplogasteridae</taxon>
        <taxon>Pristionchus</taxon>
    </lineage>
</organism>
<feature type="transmembrane region" description="Helical" evidence="1">
    <location>
        <begin position="153"/>
        <end position="173"/>
    </location>
</feature>
<keyword evidence="4" id="KW-1185">Reference proteome</keyword>
<keyword evidence="1" id="KW-0812">Transmembrane</keyword>
<keyword evidence="1" id="KW-1133">Transmembrane helix</keyword>
<feature type="signal peptide" evidence="2">
    <location>
        <begin position="1"/>
        <end position="19"/>
    </location>
</feature>
<dbReference type="Proteomes" id="UP001328107">
    <property type="component" value="Unassembled WGS sequence"/>
</dbReference>
<evidence type="ECO:0008006" key="5">
    <source>
        <dbReference type="Google" id="ProtNLM"/>
    </source>
</evidence>
<protein>
    <recommendedName>
        <fullName evidence="5">G protein-coupled receptor</fullName>
    </recommendedName>
</protein>
<feature type="chain" id="PRO_5042820111" description="G protein-coupled receptor" evidence="2">
    <location>
        <begin position="20"/>
        <end position="177"/>
    </location>
</feature>
<accession>A0AAN5CJS2</accession>
<feature type="transmembrane region" description="Helical" evidence="1">
    <location>
        <begin position="126"/>
        <end position="147"/>
    </location>
</feature>
<dbReference type="AlphaFoldDB" id="A0AAN5CJS2"/>
<gene>
    <name evidence="3" type="ORF">PMAYCL1PPCAC_15892</name>
</gene>
<name>A0AAN5CJS2_9BILA</name>
<dbReference type="PANTHER" id="PTHR22943">
    <property type="entry name" value="7-TRANSMEMBRANE DOMAIN RECEPTOR C.ELEGANS"/>
    <property type="match status" value="1"/>
</dbReference>
<reference evidence="4" key="1">
    <citation type="submission" date="2022-10" db="EMBL/GenBank/DDBJ databases">
        <title>Genome assembly of Pristionchus species.</title>
        <authorList>
            <person name="Yoshida K."/>
            <person name="Sommer R.J."/>
        </authorList>
    </citation>
    <scope>NUCLEOTIDE SEQUENCE [LARGE SCALE GENOMIC DNA]</scope>
    <source>
        <strain evidence="4">RS5460</strain>
    </source>
</reference>
<evidence type="ECO:0000256" key="1">
    <source>
        <dbReference type="SAM" id="Phobius"/>
    </source>
</evidence>
<dbReference type="PANTHER" id="PTHR22943:SF248">
    <property type="entry name" value="SEVEN TM RECEPTOR"/>
    <property type="match status" value="1"/>
</dbReference>
<feature type="transmembrane region" description="Helical" evidence="1">
    <location>
        <begin position="65"/>
        <end position="94"/>
    </location>
</feature>
<keyword evidence="1" id="KW-0472">Membrane</keyword>
<dbReference type="EMBL" id="BTRK01000004">
    <property type="protein sequence ID" value="GMR45697.1"/>
    <property type="molecule type" value="Genomic_DNA"/>
</dbReference>
<sequence length="177" mass="20129">MPLLAHLFIYRLIATKWLANSYYGYGSDEETRAYVKPFLDSEFPGEGEEFIGALYYEDGSYRWSAILATMGFNLMMTIFLSVIVFCSFAIVAHFRNTNVEWSGKTKKLQQQLFNTLVIQVRERGKALIVVYFPCAGIINLPMLGFRMNVFPNLVSAALTIFPVIDAFIIMGGVKSYR</sequence>
<comment type="caution">
    <text evidence="3">The sequence shown here is derived from an EMBL/GenBank/DDBJ whole genome shotgun (WGS) entry which is preliminary data.</text>
</comment>
<evidence type="ECO:0000313" key="3">
    <source>
        <dbReference type="EMBL" id="GMR45697.1"/>
    </source>
</evidence>